<dbReference type="GO" id="GO:0000049">
    <property type="term" value="F:tRNA binding"/>
    <property type="evidence" value="ECO:0007669"/>
    <property type="project" value="UniProtKB-UniRule"/>
</dbReference>
<evidence type="ECO:0000256" key="6">
    <source>
        <dbReference type="ARBA" id="ARBA00050038"/>
    </source>
</evidence>
<comment type="subunit">
    <text evidence="7">Monomer.</text>
</comment>
<comment type="catalytic activity">
    <reaction evidence="7 8">
        <text>an N-acyl-L-alpha-aminoacyl-tRNA + H2O = an N-acyl-L-amino acid + a tRNA + H(+)</text>
        <dbReference type="Rhea" id="RHEA:54448"/>
        <dbReference type="Rhea" id="RHEA-COMP:10123"/>
        <dbReference type="Rhea" id="RHEA-COMP:13883"/>
        <dbReference type="ChEBI" id="CHEBI:15377"/>
        <dbReference type="ChEBI" id="CHEBI:15378"/>
        <dbReference type="ChEBI" id="CHEBI:59874"/>
        <dbReference type="ChEBI" id="CHEBI:78442"/>
        <dbReference type="ChEBI" id="CHEBI:138191"/>
        <dbReference type="EC" id="3.1.1.29"/>
    </reaction>
</comment>
<evidence type="ECO:0000256" key="7">
    <source>
        <dbReference type="HAMAP-Rule" id="MF_00083"/>
    </source>
</evidence>
<feature type="active site" description="Proton acceptor" evidence="7">
    <location>
        <position position="19"/>
    </location>
</feature>
<dbReference type="GO" id="GO:0006515">
    <property type="term" value="P:protein quality control for misfolded or incompletely synthesized proteins"/>
    <property type="evidence" value="ECO:0007669"/>
    <property type="project" value="UniProtKB-UniRule"/>
</dbReference>
<protein>
    <recommendedName>
        <fullName evidence="6 7">Peptidyl-tRNA hydrolase</fullName>
        <shortName evidence="7">Pth</shortName>
        <ecNumber evidence="1 7">3.1.1.29</ecNumber>
    </recommendedName>
</protein>
<dbReference type="HAMAP" id="MF_00083">
    <property type="entry name" value="Pept_tRNA_hydro_bact"/>
    <property type="match status" value="1"/>
</dbReference>
<dbReference type="NCBIfam" id="TIGR00447">
    <property type="entry name" value="pth"/>
    <property type="match status" value="1"/>
</dbReference>
<dbReference type="InterPro" id="IPR036416">
    <property type="entry name" value="Pept_tRNA_hydro_sf"/>
</dbReference>
<proteinExistence type="inferred from homology"/>
<comment type="subcellular location">
    <subcellularLocation>
        <location evidence="7">Cytoplasm</location>
    </subcellularLocation>
</comment>
<dbReference type="PROSITE" id="PS01195">
    <property type="entry name" value="PEPT_TRNA_HYDROL_1"/>
    <property type="match status" value="1"/>
</dbReference>
<dbReference type="AlphaFoldDB" id="A0A2M6W4C7"/>
<feature type="binding site" evidence="7">
    <location>
        <position position="113"/>
    </location>
    <ligand>
        <name>tRNA</name>
        <dbReference type="ChEBI" id="CHEBI:17843"/>
    </ligand>
</feature>
<evidence type="ECO:0000256" key="1">
    <source>
        <dbReference type="ARBA" id="ARBA00013260"/>
    </source>
</evidence>
<organism evidence="10 11">
    <name type="scientific">Candidatus Magasanikbacteria bacterium CG10_big_fil_rev_8_21_14_0_10_40_10</name>
    <dbReference type="NCBI Taxonomy" id="1974648"/>
    <lineage>
        <taxon>Bacteria</taxon>
        <taxon>Candidatus Magasanikiibacteriota</taxon>
    </lineage>
</organism>
<gene>
    <name evidence="7" type="primary">pth</name>
    <name evidence="10" type="ORF">COU31_01635</name>
</gene>
<comment type="function">
    <text evidence="7">Catalyzes the release of premature peptidyl moieties from peptidyl-tRNA molecules trapped in stalled 50S ribosomal subunits, and thus maintains levels of free tRNAs and 50S ribosomes.</text>
</comment>
<feature type="site" description="Stabilizes the basic form of H active site to accept a proton" evidence="7">
    <location>
        <position position="92"/>
    </location>
</feature>
<evidence type="ECO:0000256" key="2">
    <source>
        <dbReference type="ARBA" id="ARBA00022555"/>
    </source>
</evidence>
<keyword evidence="4 7" id="KW-0694">RNA-binding</keyword>
<feature type="site" description="Discriminates between blocked and unblocked aminoacyl-tRNA" evidence="7">
    <location>
        <position position="9"/>
    </location>
</feature>
<dbReference type="PANTHER" id="PTHR17224:SF1">
    <property type="entry name" value="PEPTIDYL-TRNA HYDROLASE"/>
    <property type="match status" value="1"/>
</dbReference>
<comment type="function">
    <text evidence="7">Hydrolyzes ribosome-free peptidyl-tRNAs (with 1 or more amino acids incorporated), which drop off the ribosome during protein synthesis, or as a result of ribosome stalling.</text>
</comment>
<dbReference type="PANTHER" id="PTHR17224">
    <property type="entry name" value="PEPTIDYL-TRNA HYDROLASE"/>
    <property type="match status" value="1"/>
</dbReference>
<dbReference type="Gene3D" id="3.40.50.1470">
    <property type="entry name" value="Peptidyl-tRNA hydrolase"/>
    <property type="match status" value="1"/>
</dbReference>
<evidence type="ECO:0000313" key="10">
    <source>
        <dbReference type="EMBL" id="PIT87637.1"/>
    </source>
</evidence>
<dbReference type="SUPFAM" id="SSF53178">
    <property type="entry name" value="Peptidyl-tRNA hydrolase-like"/>
    <property type="match status" value="1"/>
</dbReference>
<feature type="binding site" evidence="7">
    <location>
        <position position="14"/>
    </location>
    <ligand>
        <name>tRNA</name>
        <dbReference type="ChEBI" id="CHEBI:17843"/>
    </ligand>
</feature>
<dbReference type="Proteomes" id="UP000231183">
    <property type="component" value="Unassembled WGS sequence"/>
</dbReference>
<name>A0A2M6W4C7_9BACT</name>
<dbReference type="GO" id="GO:0005737">
    <property type="term" value="C:cytoplasm"/>
    <property type="evidence" value="ECO:0007669"/>
    <property type="project" value="UniProtKB-SubCell"/>
</dbReference>
<keyword evidence="7" id="KW-0963">Cytoplasm</keyword>
<feature type="binding site" evidence="7">
    <location>
        <position position="67"/>
    </location>
    <ligand>
        <name>tRNA</name>
        <dbReference type="ChEBI" id="CHEBI:17843"/>
    </ligand>
</feature>
<dbReference type="Pfam" id="PF01195">
    <property type="entry name" value="Pept_tRNA_hydro"/>
    <property type="match status" value="1"/>
</dbReference>
<reference evidence="11" key="1">
    <citation type="submission" date="2017-09" db="EMBL/GenBank/DDBJ databases">
        <title>Depth-based differentiation of microbial function through sediment-hosted aquifers and enrichment of novel symbionts in the deep terrestrial subsurface.</title>
        <authorList>
            <person name="Probst A.J."/>
            <person name="Ladd B."/>
            <person name="Jarett J.K."/>
            <person name="Geller-Mcgrath D.E."/>
            <person name="Sieber C.M.K."/>
            <person name="Emerson J.B."/>
            <person name="Anantharaman K."/>
            <person name="Thomas B.C."/>
            <person name="Malmstrom R."/>
            <person name="Stieglmeier M."/>
            <person name="Klingl A."/>
            <person name="Woyke T."/>
            <person name="Ryan C.M."/>
            <person name="Banfield J.F."/>
        </authorList>
    </citation>
    <scope>NUCLEOTIDE SEQUENCE [LARGE SCALE GENOMIC DNA]</scope>
</reference>
<dbReference type="CDD" id="cd00462">
    <property type="entry name" value="PTH"/>
    <property type="match status" value="1"/>
</dbReference>
<evidence type="ECO:0000256" key="9">
    <source>
        <dbReference type="RuleBase" id="RU004320"/>
    </source>
</evidence>
<evidence type="ECO:0000256" key="4">
    <source>
        <dbReference type="ARBA" id="ARBA00022884"/>
    </source>
</evidence>
<sequence length="178" mass="20098">MRLIVGLGNPDKKYQNTRHNAGWLVLDELAKIHQTEFKPTKKFNALTCELKINSQSVLLLKPLTYMNNSGASVQTALDYYGLKTDQIMIIHDDKDIELGKIKFQANRSSAGHNGVQSIIDYLKTKDFKRVRVGVASEQINKVADTAKFVLAKFNRAEKPIIKQAVQQAVKTIEEWLAI</sequence>
<dbReference type="FunFam" id="3.40.50.1470:FF:000001">
    <property type="entry name" value="Peptidyl-tRNA hydrolase"/>
    <property type="match status" value="1"/>
</dbReference>
<keyword evidence="2 7" id="KW-0820">tRNA-binding</keyword>
<dbReference type="GO" id="GO:0004045">
    <property type="term" value="F:peptidyl-tRNA hydrolase activity"/>
    <property type="evidence" value="ECO:0007669"/>
    <property type="project" value="UniProtKB-UniRule"/>
</dbReference>
<dbReference type="EC" id="3.1.1.29" evidence="1 7"/>
<evidence type="ECO:0000256" key="8">
    <source>
        <dbReference type="RuleBase" id="RU000673"/>
    </source>
</evidence>
<evidence type="ECO:0000313" key="11">
    <source>
        <dbReference type="Proteomes" id="UP000231183"/>
    </source>
</evidence>
<comment type="caution">
    <text evidence="10">The sequence shown here is derived from an EMBL/GenBank/DDBJ whole genome shotgun (WGS) entry which is preliminary data.</text>
</comment>
<comment type="similarity">
    <text evidence="5 7 9">Belongs to the PTH family.</text>
</comment>
<accession>A0A2M6W4C7</accession>
<dbReference type="GO" id="GO:0072344">
    <property type="term" value="P:rescue of stalled ribosome"/>
    <property type="evidence" value="ECO:0007669"/>
    <property type="project" value="UniProtKB-UniRule"/>
</dbReference>
<dbReference type="EMBL" id="PFBX01000014">
    <property type="protein sequence ID" value="PIT87637.1"/>
    <property type="molecule type" value="Genomic_DNA"/>
</dbReference>
<evidence type="ECO:0000256" key="5">
    <source>
        <dbReference type="ARBA" id="ARBA00038063"/>
    </source>
</evidence>
<feature type="binding site" evidence="7">
    <location>
        <position position="65"/>
    </location>
    <ligand>
        <name>tRNA</name>
        <dbReference type="ChEBI" id="CHEBI:17843"/>
    </ligand>
</feature>
<evidence type="ECO:0000256" key="3">
    <source>
        <dbReference type="ARBA" id="ARBA00022801"/>
    </source>
</evidence>
<keyword evidence="3 7" id="KW-0378">Hydrolase</keyword>
<dbReference type="InterPro" id="IPR001328">
    <property type="entry name" value="Pept_tRNA_hydro"/>
</dbReference>
<dbReference type="InterPro" id="IPR018171">
    <property type="entry name" value="Pept_tRNA_hydro_CS"/>
</dbReference>